<name>A0A4Y2VM83_ARAVE</name>
<sequence>MICGKIDVRDGAGERRGAAQRAAPERRPRDWELVAASVRWREGSGTHLQQQWRARQLQGFPELQDGGGVGIPVRREEKDTQGHDKRGGTLGGASLLPDPSEAAPSPLPAAPWSSPVLGPPLPDGPAGPPDGPELRRDGHRHHSPGHPGAPEQQPPVHLEPRTLRAVLAPRVPGHPHVHPVLRRGPGLGPGRVLRPLRREADPVGSPDGHFRPPLLAGGQRSQHPLVRQEPEELRLRLHLGQQADLGHPFTFPHLLHGTAIQVRLLHNH</sequence>
<dbReference type="Proteomes" id="UP000499080">
    <property type="component" value="Unassembled WGS sequence"/>
</dbReference>
<dbReference type="AlphaFoldDB" id="A0A4Y2VM83"/>
<feature type="region of interest" description="Disordered" evidence="1">
    <location>
        <begin position="1"/>
        <end position="28"/>
    </location>
</feature>
<feature type="compositionally biased region" description="Pro residues" evidence="1">
    <location>
        <begin position="117"/>
        <end position="131"/>
    </location>
</feature>
<comment type="caution">
    <text evidence="2">The sequence shown here is derived from an EMBL/GenBank/DDBJ whole genome shotgun (WGS) entry which is preliminary data.</text>
</comment>
<reference evidence="2 3" key="1">
    <citation type="journal article" date="2019" name="Sci. Rep.">
        <title>Orb-weaving spider Araneus ventricosus genome elucidates the spidroin gene catalogue.</title>
        <authorList>
            <person name="Kono N."/>
            <person name="Nakamura H."/>
            <person name="Ohtoshi R."/>
            <person name="Moran D.A.P."/>
            <person name="Shinohara A."/>
            <person name="Yoshida Y."/>
            <person name="Fujiwara M."/>
            <person name="Mori M."/>
            <person name="Tomita M."/>
            <person name="Arakawa K."/>
        </authorList>
    </citation>
    <scope>NUCLEOTIDE SEQUENCE [LARGE SCALE GENOMIC DNA]</scope>
</reference>
<dbReference type="EMBL" id="BGPR01048731">
    <property type="protein sequence ID" value="GBO25751.1"/>
    <property type="molecule type" value="Genomic_DNA"/>
</dbReference>
<keyword evidence="3" id="KW-1185">Reference proteome</keyword>
<protein>
    <submittedName>
        <fullName evidence="2">Uncharacterized protein</fullName>
    </submittedName>
</protein>
<accession>A0A4Y2VM83</accession>
<feature type="compositionally biased region" description="Low complexity" evidence="1">
    <location>
        <begin position="93"/>
        <end position="116"/>
    </location>
</feature>
<organism evidence="2 3">
    <name type="scientific">Araneus ventricosus</name>
    <name type="common">Orbweaver spider</name>
    <name type="synonym">Epeira ventricosa</name>
    <dbReference type="NCBI Taxonomy" id="182803"/>
    <lineage>
        <taxon>Eukaryota</taxon>
        <taxon>Metazoa</taxon>
        <taxon>Ecdysozoa</taxon>
        <taxon>Arthropoda</taxon>
        <taxon>Chelicerata</taxon>
        <taxon>Arachnida</taxon>
        <taxon>Araneae</taxon>
        <taxon>Araneomorphae</taxon>
        <taxon>Entelegynae</taxon>
        <taxon>Araneoidea</taxon>
        <taxon>Araneidae</taxon>
        <taxon>Araneus</taxon>
    </lineage>
</organism>
<feature type="compositionally biased region" description="Basic and acidic residues" evidence="1">
    <location>
        <begin position="73"/>
        <end position="87"/>
    </location>
</feature>
<evidence type="ECO:0000313" key="3">
    <source>
        <dbReference type="Proteomes" id="UP000499080"/>
    </source>
</evidence>
<evidence type="ECO:0000256" key="1">
    <source>
        <dbReference type="SAM" id="MobiDB-lite"/>
    </source>
</evidence>
<feature type="region of interest" description="Disordered" evidence="1">
    <location>
        <begin position="198"/>
        <end position="223"/>
    </location>
</feature>
<proteinExistence type="predicted"/>
<dbReference type="OrthoDB" id="6437793at2759"/>
<gene>
    <name evidence="2" type="ORF">AVEN_158724_1</name>
</gene>
<feature type="region of interest" description="Disordered" evidence="1">
    <location>
        <begin position="57"/>
        <end position="156"/>
    </location>
</feature>
<evidence type="ECO:0000313" key="2">
    <source>
        <dbReference type="EMBL" id="GBO25751.1"/>
    </source>
</evidence>